<evidence type="ECO:0000313" key="2">
    <source>
        <dbReference type="EMBL" id="CAK0844452.1"/>
    </source>
</evidence>
<proteinExistence type="predicted"/>
<keyword evidence="3" id="KW-1185">Reference proteome</keyword>
<feature type="region of interest" description="Disordered" evidence="1">
    <location>
        <begin position="85"/>
        <end position="110"/>
    </location>
</feature>
<accession>A0ABN9TF61</accession>
<gene>
    <name evidence="2" type="ORF">PCOR1329_LOCUS38536</name>
</gene>
<feature type="compositionally biased region" description="Basic and acidic residues" evidence="1">
    <location>
        <begin position="93"/>
        <end position="110"/>
    </location>
</feature>
<reference evidence="2" key="1">
    <citation type="submission" date="2023-10" db="EMBL/GenBank/DDBJ databases">
        <authorList>
            <person name="Chen Y."/>
            <person name="Shah S."/>
            <person name="Dougan E. K."/>
            <person name="Thang M."/>
            <person name="Chan C."/>
        </authorList>
    </citation>
    <scope>NUCLEOTIDE SEQUENCE [LARGE SCALE GENOMIC DNA]</scope>
</reference>
<feature type="region of interest" description="Disordered" evidence="1">
    <location>
        <begin position="164"/>
        <end position="196"/>
    </location>
</feature>
<organism evidence="2 3">
    <name type="scientific">Prorocentrum cordatum</name>
    <dbReference type="NCBI Taxonomy" id="2364126"/>
    <lineage>
        <taxon>Eukaryota</taxon>
        <taxon>Sar</taxon>
        <taxon>Alveolata</taxon>
        <taxon>Dinophyceae</taxon>
        <taxon>Prorocentrales</taxon>
        <taxon>Prorocentraceae</taxon>
        <taxon>Prorocentrum</taxon>
    </lineage>
</organism>
<protein>
    <submittedName>
        <fullName evidence="2">Uncharacterized protein</fullName>
    </submittedName>
</protein>
<feature type="non-terminal residue" evidence="2">
    <location>
        <position position="1"/>
    </location>
</feature>
<dbReference type="Proteomes" id="UP001189429">
    <property type="component" value="Unassembled WGS sequence"/>
</dbReference>
<evidence type="ECO:0000313" key="3">
    <source>
        <dbReference type="Proteomes" id="UP001189429"/>
    </source>
</evidence>
<comment type="caution">
    <text evidence="2">The sequence shown here is derived from an EMBL/GenBank/DDBJ whole genome shotgun (WGS) entry which is preliminary data.</text>
</comment>
<sequence>EPLEEDSLLTVPCEIFHIGFEGLGHISQLLRFVICSEQPLNSVSQMDVLDPRLPVRISKPPKGMDSSTNPIMSVMSSLAAGTGLPNAFIGGKDTSDRGRRRERHNPRDPWGDMPFYCQLTKICTYTAQDMREHMRGDLYRRLANNTPGWHDSVDKKDLIHDLDESDREARRRVRSRTRSPPLRGRSPYGRGRDRYR</sequence>
<name>A0ABN9TF61_9DINO</name>
<dbReference type="EMBL" id="CAUYUJ010014665">
    <property type="protein sequence ID" value="CAK0844452.1"/>
    <property type="molecule type" value="Genomic_DNA"/>
</dbReference>
<evidence type="ECO:0000256" key="1">
    <source>
        <dbReference type="SAM" id="MobiDB-lite"/>
    </source>
</evidence>